<evidence type="ECO:0000313" key="4">
    <source>
        <dbReference type="Proteomes" id="UP000576152"/>
    </source>
</evidence>
<dbReference type="EMBL" id="JACIBX010000004">
    <property type="protein sequence ID" value="MBB3711875.1"/>
    <property type="molecule type" value="Genomic_DNA"/>
</dbReference>
<evidence type="ECO:0000259" key="2">
    <source>
        <dbReference type="Pfam" id="PF00534"/>
    </source>
</evidence>
<protein>
    <submittedName>
        <fullName evidence="3">Glycosyltransferase involved in cell wall biosynthesis</fullName>
    </submittedName>
</protein>
<accession>A0ABR6HN43</accession>
<keyword evidence="4" id="KW-1185">Reference proteome</keyword>
<dbReference type="InterPro" id="IPR001296">
    <property type="entry name" value="Glyco_trans_1"/>
</dbReference>
<sequence length="367" mass="40241">MIAMWDVDFSLALRNRTGKYFIGRDIIRDNADRIASVRYGRFRRAPGSELRAPDGLRRSLIERGSDAEIALRQRLPSGVAGLRARRPVLHLDPYTVRLYRTGPRDLVLCHDMGPLTHRELFDDRVCRLYDEAYRQIAETKPGMVFVSRASRDAYVELFGPLPRMEVIYPPLRPELAAAAPAPVEEVRAPFLLTVGSIGRRKNQAAAIRAFAASGLAQRGYRYVLCGAREPGADEVARLAAATEGVVLLSYVSDAQLSWLYRNAAGFVLVSLLEGFGVPVAEAIAAGLVPLVARDSVLEEVAGDGAFSADPLDEAEIARMMRQLVELEPEPRAARQAALARSIARFTPTAFRDNWSAALAPAMAGIDA</sequence>
<dbReference type="Gene3D" id="3.40.50.2000">
    <property type="entry name" value="Glycogen Phosphorylase B"/>
    <property type="match status" value="1"/>
</dbReference>
<dbReference type="Proteomes" id="UP000576152">
    <property type="component" value="Unassembled WGS sequence"/>
</dbReference>
<keyword evidence="1" id="KW-0808">Transferase</keyword>
<organism evidence="3 4">
    <name type="scientific">Limimaricola variabilis</name>
    <dbReference type="NCBI Taxonomy" id="1492771"/>
    <lineage>
        <taxon>Bacteria</taxon>
        <taxon>Pseudomonadati</taxon>
        <taxon>Pseudomonadota</taxon>
        <taxon>Alphaproteobacteria</taxon>
        <taxon>Rhodobacterales</taxon>
        <taxon>Paracoccaceae</taxon>
        <taxon>Limimaricola</taxon>
    </lineage>
</organism>
<dbReference type="SUPFAM" id="SSF53756">
    <property type="entry name" value="UDP-Glycosyltransferase/glycogen phosphorylase"/>
    <property type="match status" value="1"/>
</dbReference>
<dbReference type="PANTHER" id="PTHR46401:SF2">
    <property type="entry name" value="GLYCOSYLTRANSFERASE WBBK-RELATED"/>
    <property type="match status" value="1"/>
</dbReference>
<dbReference type="Pfam" id="PF00534">
    <property type="entry name" value="Glycos_transf_1"/>
    <property type="match status" value="1"/>
</dbReference>
<name>A0ABR6HN43_9RHOB</name>
<feature type="domain" description="Glycosyl transferase family 1" evidence="2">
    <location>
        <begin position="187"/>
        <end position="337"/>
    </location>
</feature>
<proteinExistence type="predicted"/>
<comment type="caution">
    <text evidence="3">The sequence shown here is derived from an EMBL/GenBank/DDBJ whole genome shotgun (WGS) entry which is preliminary data.</text>
</comment>
<evidence type="ECO:0000256" key="1">
    <source>
        <dbReference type="ARBA" id="ARBA00022679"/>
    </source>
</evidence>
<reference evidence="3 4" key="1">
    <citation type="submission" date="2020-08" db="EMBL/GenBank/DDBJ databases">
        <title>Genomic Encyclopedia of Type Strains, Phase III (KMG-III): the genomes of soil and plant-associated and newly described type strains.</title>
        <authorList>
            <person name="Whitman W."/>
        </authorList>
    </citation>
    <scope>NUCLEOTIDE SEQUENCE [LARGE SCALE GENOMIC DNA]</scope>
    <source>
        <strain evidence="3 4">CECT 8572</strain>
    </source>
</reference>
<dbReference type="PANTHER" id="PTHR46401">
    <property type="entry name" value="GLYCOSYLTRANSFERASE WBBK-RELATED"/>
    <property type="match status" value="1"/>
</dbReference>
<gene>
    <name evidence="3" type="ORF">FHS00_001451</name>
</gene>
<evidence type="ECO:0000313" key="3">
    <source>
        <dbReference type="EMBL" id="MBB3711875.1"/>
    </source>
</evidence>